<organism evidence="7 8">
    <name type="scientific">Variovorax guangxiensis</name>
    <dbReference type="NCBI Taxonomy" id="1775474"/>
    <lineage>
        <taxon>Bacteria</taxon>
        <taxon>Pseudomonadati</taxon>
        <taxon>Pseudomonadota</taxon>
        <taxon>Betaproteobacteria</taxon>
        <taxon>Burkholderiales</taxon>
        <taxon>Comamonadaceae</taxon>
        <taxon>Variovorax</taxon>
    </lineage>
</organism>
<sequence length="335" mass="35148">MQSIPLSSSPSGASRTAHRTAVLLAGLAFIAVLVVAGAFMPKWLTFLLTMAASHGLVSLGIVLLMRGGVVSFGQGLVFAVGGYAAALAFNKLGITDALGLALMGGVAALVVAAPFAPMLARYRGIFFAMLTLALSMVCYGVLVKTNALGGSDGFNMGRATLFGQKLSDARVGYALYGVTIAFSGVMALLARAYFDSTRGLVTQAVRENELRVEYLGGSVKQAMSINFLLAAFVGGAGGALTVMSLGHIDPNFSYWTTSGEFVFVAILAGWQSVLAVFVASTLLEIVRSFSSLYFPNTWQLSLGLFLLLMIRFLPRGIGSLWVDRVGGKRAKGGRA</sequence>
<dbReference type="CDD" id="cd06581">
    <property type="entry name" value="TM_PBP1_LivM_like"/>
    <property type="match status" value="1"/>
</dbReference>
<dbReference type="EMBL" id="RCZI01000002">
    <property type="protein sequence ID" value="TPG29168.1"/>
    <property type="molecule type" value="Genomic_DNA"/>
</dbReference>
<dbReference type="PANTHER" id="PTHR30482">
    <property type="entry name" value="HIGH-AFFINITY BRANCHED-CHAIN AMINO ACID TRANSPORT SYSTEM PERMEASE"/>
    <property type="match status" value="1"/>
</dbReference>
<evidence type="ECO:0000256" key="3">
    <source>
        <dbReference type="ARBA" id="ARBA00022692"/>
    </source>
</evidence>
<dbReference type="Proteomes" id="UP000319212">
    <property type="component" value="Unassembled WGS sequence"/>
</dbReference>
<evidence type="ECO:0000256" key="5">
    <source>
        <dbReference type="ARBA" id="ARBA00023136"/>
    </source>
</evidence>
<feature type="transmembrane region" description="Helical" evidence="6">
    <location>
        <begin position="227"/>
        <end position="248"/>
    </location>
</feature>
<dbReference type="InterPro" id="IPR043428">
    <property type="entry name" value="LivM-like"/>
</dbReference>
<dbReference type="GO" id="GO:0005886">
    <property type="term" value="C:plasma membrane"/>
    <property type="evidence" value="ECO:0007669"/>
    <property type="project" value="UniProtKB-SubCell"/>
</dbReference>
<evidence type="ECO:0000313" key="7">
    <source>
        <dbReference type="EMBL" id="TPG29168.1"/>
    </source>
</evidence>
<keyword evidence="5 6" id="KW-0472">Membrane</keyword>
<gene>
    <name evidence="7" type="ORF">EAH82_10460</name>
</gene>
<evidence type="ECO:0000313" key="8">
    <source>
        <dbReference type="Proteomes" id="UP000319212"/>
    </source>
</evidence>
<keyword evidence="3 6" id="KW-0812">Transmembrane</keyword>
<keyword evidence="4 6" id="KW-1133">Transmembrane helix</keyword>
<dbReference type="OrthoDB" id="9804361at2"/>
<protein>
    <submittedName>
        <fullName evidence="7">Branched-chain amino acid ABC transporter permease</fullName>
    </submittedName>
</protein>
<dbReference type="GO" id="GO:0015658">
    <property type="term" value="F:branched-chain amino acid transmembrane transporter activity"/>
    <property type="evidence" value="ECO:0007669"/>
    <property type="project" value="InterPro"/>
</dbReference>
<comment type="caution">
    <text evidence="7">The sequence shown here is derived from an EMBL/GenBank/DDBJ whole genome shotgun (WGS) entry which is preliminary data.</text>
</comment>
<evidence type="ECO:0000256" key="4">
    <source>
        <dbReference type="ARBA" id="ARBA00022989"/>
    </source>
</evidence>
<keyword evidence="2" id="KW-1003">Cell membrane</keyword>
<dbReference type="PANTHER" id="PTHR30482:SF17">
    <property type="entry name" value="ABC TRANSPORTER ATP-BINDING PROTEIN"/>
    <property type="match status" value="1"/>
</dbReference>
<dbReference type="AlphaFoldDB" id="A0A502DUM9"/>
<feature type="transmembrane region" description="Helical" evidence="6">
    <location>
        <begin position="260"/>
        <end position="280"/>
    </location>
</feature>
<feature type="transmembrane region" description="Helical" evidence="6">
    <location>
        <begin position="98"/>
        <end position="117"/>
    </location>
</feature>
<feature type="transmembrane region" description="Helical" evidence="6">
    <location>
        <begin position="124"/>
        <end position="142"/>
    </location>
</feature>
<evidence type="ECO:0000256" key="2">
    <source>
        <dbReference type="ARBA" id="ARBA00022475"/>
    </source>
</evidence>
<evidence type="ECO:0000256" key="6">
    <source>
        <dbReference type="SAM" id="Phobius"/>
    </source>
</evidence>
<proteinExistence type="predicted"/>
<comment type="subcellular location">
    <subcellularLocation>
        <location evidence="1">Cell membrane</location>
        <topology evidence="1">Multi-pass membrane protein</topology>
    </subcellularLocation>
</comment>
<dbReference type="InterPro" id="IPR001851">
    <property type="entry name" value="ABC_transp_permease"/>
</dbReference>
<feature type="transmembrane region" description="Helical" evidence="6">
    <location>
        <begin position="21"/>
        <end position="40"/>
    </location>
</feature>
<feature type="transmembrane region" description="Helical" evidence="6">
    <location>
        <begin position="72"/>
        <end position="92"/>
    </location>
</feature>
<feature type="transmembrane region" description="Helical" evidence="6">
    <location>
        <begin position="46"/>
        <end position="65"/>
    </location>
</feature>
<reference evidence="7 8" key="1">
    <citation type="journal article" date="2019" name="Environ. Microbiol.">
        <title>Species interactions and distinct microbial communities in high Arctic permafrost affected cryosols are associated with the CH4 and CO2 gas fluxes.</title>
        <authorList>
            <person name="Altshuler I."/>
            <person name="Hamel J."/>
            <person name="Turney S."/>
            <person name="Magnuson E."/>
            <person name="Levesque R."/>
            <person name="Greer C."/>
            <person name="Whyte L.G."/>
        </authorList>
    </citation>
    <scope>NUCLEOTIDE SEQUENCE [LARGE SCALE GENOMIC DNA]</scope>
    <source>
        <strain evidence="7 8">S06.C</strain>
    </source>
</reference>
<dbReference type="Pfam" id="PF02653">
    <property type="entry name" value="BPD_transp_2"/>
    <property type="match status" value="1"/>
</dbReference>
<dbReference type="RefSeq" id="WP_140841434.1">
    <property type="nucleotide sequence ID" value="NZ_RCZI01000002.1"/>
</dbReference>
<feature type="transmembrane region" description="Helical" evidence="6">
    <location>
        <begin position="173"/>
        <end position="194"/>
    </location>
</feature>
<accession>A0A502DUM9</accession>
<feature type="transmembrane region" description="Helical" evidence="6">
    <location>
        <begin position="292"/>
        <end position="313"/>
    </location>
</feature>
<evidence type="ECO:0000256" key="1">
    <source>
        <dbReference type="ARBA" id="ARBA00004651"/>
    </source>
</evidence>
<name>A0A502DUM9_9BURK</name>